<dbReference type="GeneID" id="64638076"/>
<name>A0A9P7J7Y1_9AGAM</name>
<dbReference type="Proteomes" id="UP000807769">
    <property type="component" value="Unassembled WGS sequence"/>
</dbReference>
<organism evidence="1 2">
    <name type="scientific">Suillus subaureus</name>
    <dbReference type="NCBI Taxonomy" id="48587"/>
    <lineage>
        <taxon>Eukaryota</taxon>
        <taxon>Fungi</taxon>
        <taxon>Dikarya</taxon>
        <taxon>Basidiomycota</taxon>
        <taxon>Agaricomycotina</taxon>
        <taxon>Agaricomycetes</taxon>
        <taxon>Agaricomycetidae</taxon>
        <taxon>Boletales</taxon>
        <taxon>Suillineae</taxon>
        <taxon>Suillaceae</taxon>
        <taxon>Suillus</taxon>
    </lineage>
</organism>
<comment type="caution">
    <text evidence="1">The sequence shown here is derived from an EMBL/GenBank/DDBJ whole genome shotgun (WGS) entry which is preliminary data.</text>
</comment>
<dbReference type="AlphaFoldDB" id="A0A9P7J7Y1"/>
<proteinExistence type="predicted"/>
<protein>
    <submittedName>
        <fullName evidence="1">Uncharacterized protein</fullName>
    </submittedName>
</protein>
<keyword evidence="2" id="KW-1185">Reference proteome</keyword>
<reference evidence="1" key="1">
    <citation type="journal article" date="2020" name="New Phytol.">
        <title>Comparative genomics reveals dynamic genome evolution in host specialist ectomycorrhizal fungi.</title>
        <authorList>
            <person name="Lofgren L.A."/>
            <person name="Nguyen N.H."/>
            <person name="Vilgalys R."/>
            <person name="Ruytinx J."/>
            <person name="Liao H.L."/>
            <person name="Branco S."/>
            <person name="Kuo A."/>
            <person name="LaButti K."/>
            <person name="Lipzen A."/>
            <person name="Andreopoulos W."/>
            <person name="Pangilinan J."/>
            <person name="Riley R."/>
            <person name="Hundley H."/>
            <person name="Na H."/>
            <person name="Barry K."/>
            <person name="Grigoriev I.V."/>
            <person name="Stajich J.E."/>
            <person name="Kennedy P.G."/>
        </authorList>
    </citation>
    <scope>NUCLEOTIDE SEQUENCE</scope>
    <source>
        <strain evidence="1">MN1</strain>
    </source>
</reference>
<accession>A0A9P7J7Y1</accession>
<sequence>MSCGISSENPRLAVACPDKAAEHAPPGMRYLCPRTPHVNPPRISPHRLFGQLTRCISSNDGWGYFCRLLVWDPFYLQLLAVHHIPMVFLLTGTEVRIIDPIPGNLLLTRSDCLSSNLQGTARLRAGHPASLASRRANPYWPSSRSSEHQYLVDSMQSSVRFPQCRVPCCSVNPQQLLYLAGPILLTPAEPLSISATAPPFCR</sequence>
<dbReference type="EMBL" id="JABBWG010000046">
    <property type="protein sequence ID" value="KAG1807032.1"/>
    <property type="molecule type" value="Genomic_DNA"/>
</dbReference>
<evidence type="ECO:0000313" key="2">
    <source>
        <dbReference type="Proteomes" id="UP000807769"/>
    </source>
</evidence>
<evidence type="ECO:0000313" key="1">
    <source>
        <dbReference type="EMBL" id="KAG1807032.1"/>
    </source>
</evidence>
<dbReference type="RefSeq" id="XP_041187798.1">
    <property type="nucleotide sequence ID" value="XM_041344060.1"/>
</dbReference>
<dbReference type="OrthoDB" id="10646968at2759"/>
<gene>
    <name evidence="1" type="ORF">BJ212DRAFT_779757</name>
</gene>